<feature type="transmembrane region" description="Helical" evidence="1">
    <location>
        <begin position="101"/>
        <end position="125"/>
    </location>
</feature>
<keyword evidence="1" id="KW-0812">Transmembrane</keyword>
<organism evidence="2 3">
    <name type="scientific">Caballeronia sordidicola</name>
    <name type="common">Burkholderia sordidicola</name>
    <dbReference type="NCBI Taxonomy" id="196367"/>
    <lineage>
        <taxon>Bacteria</taxon>
        <taxon>Pseudomonadati</taxon>
        <taxon>Pseudomonadota</taxon>
        <taxon>Betaproteobacteria</taxon>
        <taxon>Burkholderiales</taxon>
        <taxon>Burkholderiaceae</taxon>
        <taxon>Caballeronia</taxon>
    </lineage>
</organism>
<feature type="transmembrane region" description="Helical" evidence="1">
    <location>
        <begin position="236"/>
        <end position="254"/>
    </location>
</feature>
<evidence type="ECO:0000313" key="2">
    <source>
        <dbReference type="EMBL" id="OXC76051.1"/>
    </source>
</evidence>
<feature type="transmembrane region" description="Helical" evidence="1">
    <location>
        <begin position="162"/>
        <end position="181"/>
    </location>
</feature>
<gene>
    <name evidence="2" type="ORF">BSU04_23830</name>
</gene>
<proteinExistence type="predicted"/>
<feature type="transmembrane region" description="Helical" evidence="1">
    <location>
        <begin position="370"/>
        <end position="389"/>
    </location>
</feature>
<feature type="transmembrane region" description="Helical" evidence="1">
    <location>
        <begin position="137"/>
        <end position="156"/>
    </location>
</feature>
<comment type="caution">
    <text evidence="2">The sequence shown here is derived from an EMBL/GenBank/DDBJ whole genome shotgun (WGS) entry which is preliminary data.</text>
</comment>
<keyword evidence="1" id="KW-0472">Membrane</keyword>
<feature type="transmembrane region" description="Helical" evidence="1">
    <location>
        <begin position="317"/>
        <end position="336"/>
    </location>
</feature>
<dbReference type="RefSeq" id="WP_256983219.1">
    <property type="nucleotide sequence ID" value="NZ_MTHB01000151.1"/>
</dbReference>
<dbReference type="AlphaFoldDB" id="A0A226WXZ5"/>
<dbReference type="Proteomes" id="UP000214720">
    <property type="component" value="Unassembled WGS sequence"/>
</dbReference>
<sequence>MKNTAHEPRSSIIRRLQEVNLDSSHALNRACFLVPILFGLYSLWLGADSNWDLYNYHLYNPFAWLNGKLGIDLAPAGMQSYFNPLLDAFLYLLNTHLPSRLVGFLMGVLHGMTFVLLVGIARSVLPALVDKGRYSTPILIALAGCLTANFLSGFGNSMGDDTTALFVLGGLLLVVSKWALLGRCTCSAVLAACGSGFLVGLSTGLKLTNAIYAVALCLALLSYPGRLIVRVRISFLFGIGVLFGAAATGGYWMLHMWHLYSNPLYPQFGAIFHNPLTQARFAGDVRWLPRGFWETVYWPFIFAANSHRVGETAIRQIIWPIVYVAFWCWIVAVTASRFMSKNRGAIDPRQRLMILFVAIGYVLWMKTFSIYRYIVAIEVLTPLVLMILLHRFLPERVARNLTVGLVGIATVVVVTGGAKTWGHEGWSDPLYHAQLPVLTQPRHTTVLIAERSTAWAWLATQFPPDVAFTQLDSSFPGTVAFDDRIRVMVKERGGLAFGVVNGTYNWRVDNIASMNSLVSRVGLTNSERGCGALRWVIARLRLHATVLADHDASSQCSLGLRADDERDIRAENRALAEQAVPAFERNGFKMDVDSCSPYRAGVGKGVLIYQWCRVNLP</sequence>
<accession>A0A226WXZ5</accession>
<feature type="transmembrane region" description="Helical" evidence="1">
    <location>
        <begin position="348"/>
        <end position="364"/>
    </location>
</feature>
<dbReference type="EMBL" id="MTHB01000151">
    <property type="protein sequence ID" value="OXC76051.1"/>
    <property type="molecule type" value="Genomic_DNA"/>
</dbReference>
<keyword evidence="1" id="KW-1133">Transmembrane helix</keyword>
<feature type="transmembrane region" description="Helical" evidence="1">
    <location>
        <begin position="188"/>
        <end position="205"/>
    </location>
</feature>
<evidence type="ECO:0000313" key="3">
    <source>
        <dbReference type="Proteomes" id="UP000214720"/>
    </source>
</evidence>
<evidence type="ECO:0000256" key="1">
    <source>
        <dbReference type="SAM" id="Phobius"/>
    </source>
</evidence>
<name>A0A226WXZ5_CABSO</name>
<feature type="transmembrane region" description="Helical" evidence="1">
    <location>
        <begin position="401"/>
        <end position="421"/>
    </location>
</feature>
<evidence type="ECO:0008006" key="4">
    <source>
        <dbReference type="Google" id="ProtNLM"/>
    </source>
</evidence>
<reference evidence="3" key="1">
    <citation type="submission" date="2017-01" db="EMBL/GenBank/DDBJ databases">
        <title>Genome Analysis of Deinococcus marmoris KOPRI26562.</title>
        <authorList>
            <person name="Kim J.H."/>
            <person name="Oh H.-M."/>
        </authorList>
    </citation>
    <scope>NUCLEOTIDE SEQUENCE [LARGE SCALE GENOMIC DNA]</scope>
    <source>
        <strain evidence="3">PAMC 26633</strain>
    </source>
</reference>
<protein>
    <recommendedName>
        <fullName evidence="4">4-amino-4-deoxy-L-arabinose transferase-like glycosyltransferase</fullName>
    </recommendedName>
</protein>
<feature type="transmembrane region" description="Helical" evidence="1">
    <location>
        <begin position="30"/>
        <end position="47"/>
    </location>
</feature>
<feature type="transmembrane region" description="Helical" evidence="1">
    <location>
        <begin position="211"/>
        <end position="229"/>
    </location>
</feature>